<dbReference type="InterPro" id="IPR009057">
    <property type="entry name" value="Homeodomain-like_sf"/>
</dbReference>
<evidence type="ECO:0000256" key="14">
    <source>
        <dbReference type="PROSITE-ProRule" id="PRU00108"/>
    </source>
</evidence>
<proteinExistence type="predicted"/>
<dbReference type="GO" id="GO:0005096">
    <property type="term" value="F:GTPase activator activity"/>
    <property type="evidence" value="ECO:0007669"/>
    <property type="project" value="UniProtKB-KW"/>
</dbReference>
<feature type="region of interest" description="Disordered" evidence="17">
    <location>
        <begin position="856"/>
        <end position="892"/>
    </location>
</feature>
<keyword evidence="23" id="KW-1185">Reference proteome</keyword>
<dbReference type="Gene3D" id="1.10.472.80">
    <property type="entry name" value="Ypt/Rab-GAP domain of gyp1p, domain 3"/>
    <property type="match status" value="1"/>
</dbReference>
<evidence type="ECO:0000256" key="4">
    <source>
        <dbReference type="ARBA" id="ARBA00022679"/>
    </source>
</evidence>
<feature type="transmembrane region" description="Helical" evidence="18">
    <location>
        <begin position="240"/>
        <end position="259"/>
    </location>
</feature>
<accession>A0A2P6MM65</accession>
<protein>
    <submittedName>
        <fullName evidence="22">TBC1 domain family member 5-like</fullName>
    </submittedName>
</protein>
<comment type="pathway">
    <text evidence="2">Lipid metabolism.</text>
</comment>
<dbReference type="FunFam" id="1.10.472.80:FF:000038">
    <property type="entry name" value="TBC1 domain family member 5"/>
    <property type="match status" value="1"/>
</dbReference>
<dbReference type="GO" id="GO:0005634">
    <property type="term" value="C:nucleus"/>
    <property type="evidence" value="ECO:0007669"/>
    <property type="project" value="UniProtKB-SubCell"/>
</dbReference>
<evidence type="ECO:0000256" key="8">
    <source>
        <dbReference type="ARBA" id="ARBA00023098"/>
    </source>
</evidence>
<feature type="transmembrane region" description="Helical" evidence="18">
    <location>
        <begin position="186"/>
        <end position="206"/>
    </location>
</feature>
<evidence type="ECO:0000256" key="13">
    <source>
        <dbReference type="ARBA" id="ARBA00043879"/>
    </source>
</evidence>
<evidence type="ECO:0000256" key="12">
    <source>
        <dbReference type="ARBA" id="ARBA00023242"/>
    </source>
</evidence>
<feature type="transmembrane region" description="Helical" evidence="18">
    <location>
        <begin position="160"/>
        <end position="179"/>
    </location>
</feature>
<dbReference type="PROSITE" id="PS50086">
    <property type="entry name" value="TBC_RABGAP"/>
    <property type="match status" value="1"/>
</dbReference>
<keyword evidence="9 14" id="KW-0238">DNA-binding</keyword>
<keyword evidence="5 15" id="KW-0812">Transmembrane</keyword>
<feature type="compositionally biased region" description="Low complexity" evidence="17">
    <location>
        <begin position="761"/>
        <end position="779"/>
    </location>
</feature>
<dbReference type="STRING" id="1890364.A0A2P6MM65"/>
<feature type="transmembrane region" description="Helical" evidence="18">
    <location>
        <begin position="119"/>
        <end position="140"/>
    </location>
</feature>
<dbReference type="Pfam" id="PF00046">
    <property type="entry name" value="Homeodomain"/>
    <property type="match status" value="1"/>
</dbReference>
<evidence type="ECO:0000256" key="9">
    <source>
        <dbReference type="ARBA" id="ARBA00023125"/>
    </source>
</evidence>
<dbReference type="PROSITE" id="PS50922">
    <property type="entry name" value="TLC"/>
    <property type="match status" value="1"/>
</dbReference>
<evidence type="ECO:0000256" key="3">
    <source>
        <dbReference type="ARBA" id="ARBA00022468"/>
    </source>
</evidence>
<comment type="caution">
    <text evidence="22">The sequence shown here is derived from an EMBL/GenBank/DDBJ whole genome shotgun (WGS) entry which is preliminary data.</text>
</comment>
<dbReference type="InterPro" id="IPR000195">
    <property type="entry name" value="Rab-GAP-TBC_dom"/>
</dbReference>
<dbReference type="InterPro" id="IPR006634">
    <property type="entry name" value="TLC-dom"/>
</dbReference>
<dbReference type="PANTHER" id="PTHR12560">
    <property type="entry name" value="LONGEVITY ASSURANCE FACTOR 1 LAG1"/>
    <property type="match status" value="1"/>
</dbReference>
<feature type="compositionally biased region" description="Polar residues" evidence="17">
    <location>
        <begin position="869"/>
        <end position="883"/>
    </location>
</feature>
<feature type="domain" description="Homeobox" evidence="19">
    <location>
        <begin position="935"/>
        <end position="995"/>
    </location>
</feature>
<dbReference type="CDD" id="cd00086">
    <property type="entry name" value="homeodomain"/>
    <property type="match status" value="1"/>
</dbReference>
<dbReference type="Pfam" id="PF00566">
    <property type="entry name" value="RabGAP-TBC"/>
    <property type="match status" value="1"/>
</dbReference>
<dbReference type="Gene3D" id="1.10.10.60">
    <property type="entry name" value="Homeodomain-like"/>
    <property type="match status" value="1"/>
</dbReference>
<keyword evidence="12 14" id="KW-0539">Nucleus</keyword>
<feature type="DNA-binding region" description="Homeobox" evidence="14">
    <location>
        <begin position="937"/>
        <end position="996"/>
    </location>
</feature>
<evidence type="ECO:0000259" key="21">
    <source>
        <dbReference type="PROSITE" id="PS50922"/>
    </source>
</evidence>
<comment type="function">
    <text evidence="13">May act as a GTPase-activating protein for Rab family protein(s).</text>
</comment>
<keyword evidence="6" id="KW-0256">Endoplasmic reticulum</keyword>
<dbReference type="SMART" id="SM00724">
    <property type="entry name" value="TLC"/>
    <property type="match status" value="1"/>
</dbReference>
<dbReference type="InterPro" id="IPR035969">
    <property type="entry name" value="Rab-GAP_TBC_sf"/>
</dbReference>
<dbReference type="PROSITE" id="PS50071">
    <property type="entry name" value="HOMEOBOX_2"/>
    <property type="match status" value="1"/>
</dbReference>
<evidence type="ECO:0000259" key="20">
    <source>
        <dbReference type="PROSITE" id="PS50086"/>
    </source>
</evidence>
<dbReference type="Gene3D" id="1.10.8.270">
    <property type="entry name" value="putative rabgap domain of human tbc1 domain family member 14 like domains"/>
    <property type="match status" value="1"/>
</dbReference>
<evidence type="ECO:0000256" key="15">
    <source>
        <dbReference type="PROSITE-ProRule" id="PRU00205"/>
    </source>
</evidence>
<dbReference type="InterPro" id="IPR001356">
    <property type="entry name" value="HD"/>
</dbReference>
<dbReference type="AlphaFoldDB" id="A0A2P6MM65"/>
<evidence type="ECO:0000256" key="5">
    <source>
        <dbReference type="ARBA" id="ARBA00022692"/>
    </source>
</evidence>
<dbReference type="SMART" id="SM00389">
    <property type="entry name" value="HOX"/>
    <property type="match status" value="1"/>
</dbReference>
<feature type="transmembrane region" description="Helical" evidence="18">
    <location>
        <begin position="287"/>
        <end position="310"/>
    </location>
</feature>
<evidence type="ECO:0000256" key="2">
    <source>
        <dbReference type="ARBA" id="ARBA00005189"/>
    </source>
</evidence>
<dbReference type="GO" id="GO:0000981">
    <property type="term" value="F:DNA-binding transcription factor activity, RNA polymerase II-specific"/>
    <property type="evidence" value="ECO:0007669"/>
    <property type="project" value="InterPro"/>
</dbReference>
<feature type="domain" description="TLC" evidence="21">
    <location>
        <begin position="110"/>
        <end position="314"/>
    </location>
</feature>
<keyword evidence="11 14" id="KW-0371">Homeobox</keyword>
<dbReference type="Proteomes" id="UP000241769">
    <property type="component" value="Unassembled WGS sequence"/>
</dbReference>
<dbReference type="SUPFAM" id="SSF46689">
    <property type="entry name" value="Homeodomain-like"/>
    <property type="match status" value="1"/>
</dbReference>
<reference evidence="22 23" key="1">
    <citation type="journal article" date="2018" name="Genome Biol. Evol.">
        <title>Multiple Roots of Fruiting Body Formation in Amoebozoa.</title>
        <authorList>
            <person name="Hillmann F."/>
            <person name="Forbes G."/>
            <person name="Novohradska S."/>
            <person name="Ferling I."/>
            <person name="Riege K."/>
            <person name="Groth M."/>
            <person name="Westermann M."/>
            <person name="Marz M."/>
            <person name="Spaller T."/>
            <person name="Winckler T."/>
            <person name="Schaap P."/>
            <person name="Glockner G."/>
        </authorList>
    </citation>
    <scope>NUCLEOTIDE SEQUENCE [LARGE SCALE GENOMIC DNA]</scope>
    <source>
        <strain evidence="22 23">Jena</strain>
    </source>
</reference>
<evidence type="ECO:0000259" key="19">
    <source>
        <dbReference type="PROSITE" id="PS50071"/>
    </source>
</evidence>
<keyword evidence="3" id="KW-0343">GTPase activation</keyword>
<dbReference type="InterPro" id="IPR017970">
    <property type="entry name" value="Homeobox_CS"/>
</dbReference>
<comment type="subcellular location">
    <subcellularLocation>
        <location evidence="1">Endoplasmic reticulum membrane</location>
        <topology evidence="1">Multi-pass membrane protein</topology>
    </subcellularLocation>
    <subcellularLocation>
        <location evidence="14 16">Nucleus</location>
    </subcellularLocation>
</comment>
<dbReference type="InParanoid" id="A0A2P6MM65"/>
<dbReference type="InterPro" id="IPR016439">
    <property type="entry name" value="Lag1/Lac1-like"/>
</dbReference>
<dbReference type="SMART" id="SM00164">
    <property type="entry name" value="TBC"/>
    <property type="match status" value="1"/>
</dbReference>
<keyword evidence="8" id="KW-0443">Lipid metabolism</keyword>
<dbReference type="FunFam" id="1.10.8.270:FF:000011">
    <property type="entry name" value="TBC1 domain family member 5"/>
    <property type="match status" value="1"/>
</dbReference>
<evidence type="ECO:0000256" key="1">
    <source>
        <dbReference type="ARBA" id="ARBA00004477"/>
    </source>
</evidence>
<dbReference type="SUPFAM" id="SSF47923">
    <property type="entry name" value="Ypt/Rab-GAP domain of gyp1p"/>
    <property type="match status" value="2"/>
</dbReference>
<evidence type="ECO:0000256" key="10">
    <source>
        <dbReference type="ARBA" id="ARBA00023136"/>
    </source>
</evidence>
<evidence type="ECO:0000256" key="18">
    <source>
        <dbReference type="SAM" id="Phobius"/>
    </source>
</evidence>
<evidence type="ECO:0000313" key="23">
    <source>
        <dbReference type="Proteomes" id="UP000241769"/>
    </source>
</evidence>
<evidence type="ECO:0000256" key="17">
    <source>
        <dbReference type="SAM" id="MobiDB-lite"/>
    </source>
</evidence>
<evidence type="ECO:0000256" key="7">
    <source>
        <dbReference type="ARBA" id="ARBA00022989"/>
    </source>
</evidence>
<keyword evidence="10 15" id="KW-0472">Membrane</keyword>
<gene>
    <name evidence="22" type="ORF">PROFUN_07693</name>
</gene>
<evidence type="ECO:0000313" key="22">
    <source>
        <dbReference type="EMBL" id="PRP72793.1"/>
    </source>
</evidence>
<feature type="region of interest" description="Disordered" evidence="17">
    <location>
        <begin position="761"/>
        <end position="784"/>
    </location>
</feature>
<dbReference type="GO" id="GO:0046513">
    <property type="term" value="P:ceramide biosynthetic process"/>
    <property type="evidence" value="ECO:0007669"/>
    <property type="project" value="InterPro"/>
</dbReference>
<evidence type="ECO:0000256" key="11">
    <source>
        <dbReference type="ARBA" id="ARBA00023155"/>
    </source>
</evidence>
<dbReference type="Pfam" id="PF03798">
    <property type="entry name" value="TRAM_LAG1_CLN8"/>
    <property type="match status" value="1"/>
</dbReference>
<dbReference type="GO" id="GO:0005789">
    <property type="term" value="C:endoplasmic reticulum membrane"/>
    <property type="evidence" value="ECO:0007669"/>
    <property type="project" value="UniProtKB-SubCell"/>
</dbReference>
<evidence type="ECO:0000256" key="6">
    <source>
        <dbReference type="ARBA" id="ARBA00022824"/>
    </source>
</evidence>
<dbReference type="OrthoDB" id="27140at2759"/>
<dbReference type="EMBL" id="MDYQ01000812">
    <property type="protein sequence ID" value="PRP72793.1"/>
    <property type="molecule type" value="Genomic_DNA"/>
</dbReference>
<dbReference type="PANTHER" id="PTHR12560:SF0">
    <property type="entry name" value="LD18904P"/>
    <property type="match status" value="1"/>
</dbReference>
<organism evidence="22 23">
    <name type="scientific">Planoprotostelium fungivorum</name>
    <dbReference type="NCBI Taxonomy" id="1890364"/>
    <lineage>
        <taxon>Eukaryota</taxon>
        <taxon>Amoebozoa</taxon>
        <taxon>Evosea</taxon>
        <taxon>Variosea</taxon>
        <taxon>Cavosteliida</taxon>
        <taxon>Cavosteliaceae</taxon>
        <taxon>Planoprotostelium</taxon>
    </lineage>
</organism>
<dbReference type="PROSITE" id="PS00027">
    <property type="entry name" value="HOMEOBOX_1"/>
    <property type="match status" value="1"/>
</dbReference>
<name>A0A2P6MM65_9EUKA</name>
<dbReference type="GO" id="GO:0050291">
    <property type="term" value="F:sphingosine N-acyltransferase activity"/>
    <property type="evidence" value="ECO:0007669"/>
    <property type="project" value="InterPro"/>
</dbReference>
<feature type="domain" description="Rab-GAP TBC" evidence="20">
    <location>
        <begin position="389"/>
        <end position="657"/>
    </location>
</feature>
<keyword evidence="4" id="KW-0808">Transferase</keyword>
<evidence type="ECO:0000256" key="16">
    <source>
        <dbReference type="RuleBase" id="RU000682"/>
    </source>
</evidence>
<sequence length="1018" mass="118932">MKFFRPECSRSANNTSCCYQCPRKFGQPKKTPPQTSDPNDLMVDIARFANSIFPIWSLPGPEAKPVQFDLYDAWTVLAATFGFTFARYYIQHIFAPRLAAAVNIIDDERFKFGESTWKAILYFCFMVWEIQIAIGAPWMTDFGTLWTRYPDVPLEPSLKFLYLLQISFYLHSLFTLVSFETKRSDYWALWGHHIVTFWLIFSSYAIGWLRVGHLILFCHDTSDLFLEIAKSFVYRGNQRIANFFFTIFLLSWLLLRLMYFPYAAIRSLWVEAPLLVPLSLWFMRPPFVALLCIILILNVYWFFMIIKLAVKIALSETNERTRPSVFLQDNMIRTSAVRTLRVIAFSATPLKRLSVGGHSLTSMNSKEFQDYFCEADHYNLRSRAMMGELRSGSLRNLAWRLFLNVLPTQRGLNHQQWPEVMAVHRKEYDALMAQYHVDPRNQGKELDPALNNPLSQNSDSPWAAFWQNEELQKEIEQDILRTYPEKPFFQRNDIRQMMLRILFIHARQNPQLSYKQGMNELLAPIIYIVDREAVQPNTPDAQEGEPLTVLLSSQYIEHDASALFTHLMNLVKPWFAADANQKRREREAREQKPFSEQTFDDDTNVILREKDPDLYRKLVELKIEPQLYMLRWIRLLLGREFHLEDVLMLWDAMLSYSDNPVTADLQLIDYICVAMLIFIRKSLLSNDYNGAMRRLFKYPPVEDCLLFVEQALNLQQNNGISPFVSSHTSAAFSQDRHARRQETKKTDNKKIFKDLFRISQSPNSQSQVSVPPQQNRPRQLSTTPSLTAQEEVIKLRNIQSHMSNRLERIIYSLQHDLISDASPKTQEQTMDILMVALAEMKQVKDVLSGLLTPDQSVTDRLAQPPSPHSRLSQINEEAKTTQPAPEKEESDPLGCLKRDFQEDDTDQCFRTFFLPKFQPLMSTGHAPESLPLWTSMIRKTRVRFNPDHLIFLEQKYAESSSLNRRRCDELSRQMGLPPRSIEIWFQNRRVRRRKQAAPGEMAKDEESKQKMRVLFLIN</sequence>
<dbReference type="GO" id="GO:0003677">
    <property type="term" value="F:DNA binding"/>
    <property type="evidence" value="ECO:0007669"/>
    <property type="project" value="UniProtKB-UniRule"/>
</dbReference>
<keyword evidence="7 18" id="KW-1133">Transmembrane helix</keyword>